<comment type="caution">
    <text evidence="1">The sequence shown here is derived from an EMBL/GenBank/DDBJ whole genome shotgun (WGS) entry which is preliminary data.</text>
</comment>
<accession>A0AAD8KP31</accession>
<proteinExistence type="predicted"/>
<evidence type="ECO:0000313" key="1">
    <source>
        <dbReference type="EMBL" id="KAK1424661.1"/>
    </source>
</evidence>
<dbReference type="Proteomes" id="UP001229421">
    <property type="component" value="Unassembled WGS sequence"/>
</dbReference>
<organism evidence="1 2">
    <name type="scientific">Tagetes erecta</name>
    <name type="common">African marigold</name>
    <dbReference type="NCBI Taxonomy" id="13708"/>
    <lineage>
        <taxon>Eukaryota</taxon>
        <taxon>Viridiplantae</taxon>
        <taxon>Streptophyta</taxon>
        <taxon>Embryophyta</taxon>
        <taxon>Tracheophyta</taxon>
        <taxon>Spermatophyta</taxon>
        <taxon>Magnoliopsida</taxon>
        <taxon>eudicotyledons</taxon>
        <taxon>Gunneridae</taxon>
        <taxon>Pentapetalae</taxon>
        <taxon>asterids</taxon>
        <taxon>campanulids</taxon>
        <taxon>Asterales</taxon>
        <taxon>Asteraceae</taxon>
        <taxon>Asteroideae</taxon>
        <taxon>Heliantheae alliance</taxon>
        <taxon>Tageteae</taxon>
        <taxon>Tagetes</taxon>
    </lineage>
</organism>
<dbReference type="EMBL" id="JAUHHV010000005">
    <property type="protein sequence ID" value="KAK1424661.1"/>
    <property type="molecule type" value="Genomic_DNA"/>
</dbReference>
<keyword evidence="2" id="KW-1185">Reference proteome</keyword>
<evidence type="ECO:0000313" key="2">
    <source>
        <dbReference type="Proteomes" id="UP001229421"/>
    </source>
</evidence>
<reference evidence="1" key="1">
    <citation type="journal article" date="2023" name="bioRxiv">
        <title>Improved chromosome-level genome assembly for marigold (Tagetes erecta).</title>
        <authorList>
            <person name="Jiang F."/>
            <person name="Yuan L."/>
            <person name="Wang S."/>
            <person name="Wang H."/>
            <person name="Xu D."/>
            <person name="Wang A."/>
            <person name="Fan W."/>
        </authorList>
    </citation>
    <scope>NUCLEOTIDE SEQUENCE</scope>
    <source>
        <strain evidence="1">WSJ</strain>
        <tissue evidence="1">Leaf</tissue>
    </source>
</reference>
<dbReference type="AlphaFoldDB" id="A0AAD8KP31"/>
<sequence>MEIRALIEAVTVDVALGCGDRFPFICDLDAANFAHTVAGISDFISGDLVKFCNSLHSFVSESQSLA</sequence>
<name>A0AAD8KP31_TARER</name>
<protein>
    <submittedName>
        <fullName evidence="1">Uncharacterized protein</fullName>
    </submittedName>
</protein>
<gene>
    <name evidence="1" type="ORF">QVD17_19995</name>
</gene>